<feature type="domain" description="BBS2 C-terminal helix bundle" evidence="12">
    <location>
        <begin position="696"/>
        <end position="722"/>
    </location>
</feature>
<evidence type="ECO:0000259" key="10">
    <source>
        <dbReference type="Pfam" id="PF14783"/>
    </source>
</evidence>
<sequence length="726" mass="80607">MMAVPIFTFSLNHKLLPGRVTIGKYDGTHSCFTAATAADKVLVHSPHRRVGLASGRVVPSDANKELALLNINQSVLSICAGNLDVTEERDTLVVGTPTNLLAYDVENNTDIFYKEVSDGSSVVIIGKLGSFPNPLAIVGGNCSLQGFDYEGNDPFWTVTGDNVCSLALLDFDHDGENELIVGSEDFDIRVFKEDNIINEQTETEAVTALAAFQSNKFGYGLANGTVGVYEKLQRLWRVKSKNRAVAIYGYDLNGDGVEELITGWSNGKIDARNSRTGEVIFKDNLNHSIAGIVEGDYRLSGKSDLICCSVEGEVRGYNLLRQVNVQSHMSGGTANVETEVIRDLFTKKQALLLELRNYEGNSQFSEICAGDMGQQLAVANQHVGIIPAQTRLQTGVAINMGTEQKPPHVEISLSTNNETIISAVMVFAEGIFEGETHVLHPKDSEVTSRLDVALYPPRDVPVDIHIKALVGYEGSQHYHVFELTRQLPRFSMYAVLAERTQDVDSFVSFVISERLQRIAMWINQNFLLMADYEVQEDLNITFLSLRDNTEVTLSMESSGHMEISTRNMALAGDIIQSLATFLNLQELQVSANFPEEQEKIGELLQKVSALQDVRLRLGAEMADHSGLIRSLVVRAEDARHLDDMKSMRKWYLELNDVNTDMIRGYNIRCKNHQELLESLRQLNVIIQKAARLRVGKYKTNIVNLCRTALKNNNLNSLVKIMKNGEA</sequence>
<evidence type="ECO:0000256" key="3">
    <source>
        <dbReference type="ARBA" id="ARBA00022490"/>
    </source>
</evidence>
<dbReference type="PIRSF" id="PIRSF013684">
    <property type="entry name" value="BBS2"/>
    <property type="match status" value="1"/>
</dbReference>
<dbReference type="InterPro" id="IPR011047">
    <property type="entry name" value="Quinoprotein_ADH-like_sf"/>
</dbReference>
<dbReference type="Pfam" id="PF23350">
    <property type="entry name" value="BBS2_pf"/>
    <property type="match status" value="1"/>
</dbReference>
<organism evidence="14 15">
    <name type="scientific">Cryptotermes secundus</name>
    <dbReference type="NCBI Taxonomy" id="105785"/>
    <lineage>
        <taxon>Eukaryota</taxon>
        <taxon>Metazoa</taxon>
        <taxon>Ecdysozoa</taxon>
        <taxon>Arthropoda</taxon>
        <taxon>Hexapoda</taxon>
        <taxon>Insecta</taxon>
        <taxon>Pterygota</taxon>
        <taxon>Neoptera</taxon>
        <taxon>Polyneoptera</taxon>
        <taxon>Dictyoptera</taxon>
        <taxon>Blattodea</taxon>
        <taxon>Blattoidea</taxon>
        <taxon>Termitoidae</taxon>
        <taxon>Kalotermitidae</taxon>
        <taxon>Cryptotermitinae</taxon>
        <taxon>Cryptotermes</taxon>
    </lineage>
</organism>
<dbReference type="InterPro" id="IPR029333">
    <property type="entry name" value="BBS2_GAE_dom"/>
</dbReference>
<reference evidence="14 15" key="1">
    <citation type="submission" date="2017-12" db="EMBL/GenBank/DDBJ databases">
        <title>Hemimetabolous genomes reveal molecular basis of termite eusociality.</title>
        <authorList>
            <person name="Harrison M.C."/>
            <person name="Jongepier E."/>
            <person name="Robertson H.M."/>
            <person name="Arning N."/>
            <person name="Bitard-Feildel T."/>
            <person name="Chao H."/>
            <person name="Childers C.P."/>
            <person name="Dinh H."/>
            <person name="Doddapaneni H."/>
            <person name="Dugan S."/>
            <person name="Gowin J."/>
            <person name="Greiner C."/>
            <person name="Han Y."/>
            <person name="Hu H."/>
            <person name="Hughes D.S.T."/>
            <person name="Huylmans A.-K."/>
            <person name="Kemena C."/>
            <person name="Kremer L.P.M."/>
            <person name="Lee S.L."/>
            <person name="Lopez-Ezquerra A."/>
            <person name="Mallet L."/>
            <person name="Monroy-Kuhn J.M."/>
            <person name="Moser A."/>
            <person name="Murali S.C."/>
            <person name="Muzny D.M."/>
            <person name="Otani S."/>
            <person name="Piulachs M.-D."/>
            <person name="Poelchau M."/>
            <person name="Qu J."/>
            <person name="Schaub F."/>
            <person name="Wada-Katsumata A."/>
            <person name="Worley K.C."/>
            <person name="Xie Q."/>
            <person name="Ylla G."/>
            <person name="Poulsen M."/>
            <person name="Gibbs R.A."/>
            <person name="Schal C."/>
            <person name="Richards S."/>
            <person name="Belles X."/>
            <person name="Korb J."/>
            <person name="Bornberg-Bauer E."/>
        </authorList>
    </citation>
    <scope>NUCLEOTIDE SEQUENCE [LARGE SCALE GENOMIC DNA]</scope>
    <source>
        <tissue evidence="14">Whole body</tissue>
    </source>
</reference>
<dbReference type="SUPFAM" id="SSF50998">
    <property type="entry name" value="Quinoprotein alcohol dehydrogenase-like"/>
    <property type="match status" value="1"/>
</dbReference>
<evidence type="ECO:0000256" key="1">
    <source>
        <dbReference type="ARBA" id="ARBA00004138"/>
    </source>
</evidence>
<dbReference type="GO" id="GO:0036064">
    <property type="term" value="C:ciliary basal body"/>
    <property type="evidence" value="ECO:0007669"/>
    <property type="project" value="TreeGrafter"/>
</dbReference>
<dbReference type="AlphaFoldDB" id="A0A2J7RNG3"/>
<dbReference type="STRING" id="105785.A0A2J7RNG3"/>
<dbReference type="InterPro" id="IPR015943">
    <property type="entry name" value="WD40/YVTN_repeat-like_dom_sf"/>
</dbReference>
<evidence type="ECO:0000313" key="14">
    <source>
        <dbReference type="EMBL" id="PNF42358.1"/>
    </source>
</evidence>
<feature type="domain" description="BBS2 platform" evidence="11">
    <location>
        <begin position="504"/>
        <end position="582"/>
    </location>
</feature>
<name>A0A2J7RNG3_9NEOP</name>
<evidence type="ECO:0000259" key="8">
    <source>
        <dbReference type="Pfam" id="PF14781"/>
    </source>
</evidence>
<dbReference type="Pfam" id="PF23351">
    <property type="entry name" value="BBS2_CtH"/>
    <property type="match status" value="1"/>
</dbReference>
<dbReference type="GO" id="GO:0031514">
    <property type="term" value="C:motile cilium"/>
    <property type="evidence" value="ECO:0007669"/>
    <property type="project" value="TreeGrafter"/>
</dbReference>
<dbReference type="InterPro" id="IPR029429">
    <property type="entry name" value="BBS2_Mid"/>
</dbReference>
<evidence type="ECO:0000259" key="13">
    <source>
        <dbReference type="Pfam" id="PF23353"/>
    </source>
</evidence>
<accession>A0A2J7RNG3</accession>
<evidence type="ECO:0000256" key="6">
    <source>
        <dbReference type="ARBA" id="ARBA00023273"/>
    </source>
</evidence>
<evidence type="ECO:0000256" key="2">
    <source>
        <dbReference type="ARBA" id="ARBA00004245"/>
    </source>
</evidence>
<keyword evidence="5 7" id="KW-0206">Cytoskeleton</keyword>
<feature type="domain" description="Ciliary BBSome complex subunit 2 N-terminal" evidence="8">
    <location>
        <begin position="21"/>
        <end position="126"/>
    </location>
</feature>
<dbReference type="Gene3D" id="2.130.10.10">
    <property type="entry name" value="YVTN repeat-like/Quinoprotein amine dehydrogenase"/>
    <property type="match status" value="1"/>
</dbReference>
<dbReference type="PANTHER" id="PTHR32465">
    <property type="entry name" value="BARDET-BIEDL SYNDROME 2 PROTEIN"/>
    <property type="match status" value="1"/>
</dbReference>
<dbReference type="EMBL" id="NEVH01002541">
    <property type="protein sequence ID" value="PNF42358.1"/>
    <property type="molecule type" value="Genomic_DNA"/>
</dbReference>
<dbReference type="InParanoid" id="A0A2J7RNG3"/>
<evidence type="ECO:0000256" key="5">
    <source>
        <dbReference type="ARBA" id="ARBA00023212"/>
    </source>
</evidence>
<evidence type="ECO:0000259" key="12">
    <source>
        <dbReference type="Pfam" id="PF23351"/>
    </source>
</evidence>
<dbReference type="PANTHER" id="PTHR32465:SF0">
    <property type="entry name" value="BARDET-BIEDL SYNDROME 2 PROTEIN"/>
    <property type="match status" value="1"/>
</dbReference>
<dbReference type="InterPro" id="IPR055379">
    <property type="entry name" value="BBS2_pf_dom"/>
</dbReference>
<keyword evidence="15" id="KW-1185">Reference proteome</keyword>
<proteinExistence type="predicted"/>
<comment type="caution">
    <text evidence="14">The sequence shown here is derived from an EMBL/GenBank/DDBJ whole genome shotgun (WGS) entry which is preliminary data.</text>
</comment>
<evidence type="ECO:0000313" key="15">
    <source>
        <dbReference type="Proteomes" id="UP000235965"/>
    </source>
</evidence>
<dbReference type="OrthoDB" id="2120021at2759"/>
<evidence type="ECO:0000259" key="11">
    <source>
        <dbReference type="Pfam" id="PF23350"/>
    </source>
</evidence>
<feature type="domain" description="Ciliary BBSome complex subunit 2 middle region" evidence="10">
    <location>
        <begin position="165"/>
        <end position="272"/>
    </location>
</feature>
<dbReference type="GO" id="GO:0034464">
    <property type="term" value="C:BBSome"/>
    <property type="evidence" value="ECO:0007669"/>
    <property type="project" value="UniProtKB-UniRule"/>
</dbReference>
<keyword evidence="6 7" id="KW-0966">Cell projection</keyword>
<keyword evidence="4 7" id="KW-0969">Cilium</keyword>
<dbReference type="GO" id="GO:0016020">
    <property type="term" value="C:membrane"/>
    <property type="evidence" value="ECO:0007669"/>
    <property type="project" value="TreeGrafter"/>
</dbReference>
<dbReference type="InterPro" id="IPR055380">
    <property type="entry name" value="BBS2_hp_dom"/>
</dbReference>
<dbReference type="GO" id="GO:1905515">
    <property type="term" value="P:non-motile cilium assembly"/>
    <property type="evidence" value="ECO:0007669"/>
    <property type="project" value="InterPro"/>
</dbReference>
<feature type="domain" description="BBS2 hairpin" evidence="13">
    <location>
        <begin position="594"/>
        <end position="691"/>
    </location>
</feature>
<dbReference type="Pfam" id="PF14782">
    <property type="entry name" value="BBS2_GAE"/>
    <property type="match status" value="1"/>
</dbReference>
<comment type="subcellular location">
    <subcellularLocation>
        <location evidence="1">Cell projection</location>
        <location evidence="1">Cilium</location>
    </subcellularLocation>
    <subcellularLocation>
        <location evidence="2">Cytoplasm</location>
        <location evidence="2">Cytoskeleton</location>
    </subcellularLocation>
</comment>
<feature type="domain" description="BBS2 GAE" evidence="9">
    <location>
        <begin position="406"/>
        <end position="490"/>
    </location>
</feature>
<dbReference type="GO" id="GO:0043005">
    <property type="term" value="C:neuron projection"/>
    <property type="evidence" value="ECO:0007669"/>
    <property type="project" value="TreeGrafter"/>
</dbReference>
<dbReference type="Pfam" id="PF23353">
    <property type="entry name" value="BBS2_hp"/>
    <property type="match status" value="1"/>
</dbReference>
<keyword evidence="3 7" id="KW-0963">Cytoplasm</keyword>
<evidence type="ECO:0000256" key="7">
    <source>
        <dbReference type="PIRNR" id="PIRNR013684"/>
    </source>
</evidence>
<dbReference type="Pfam" id="PF14781">
    <property type="entry name" value="BBS2_N"/>
    <property type="match status" value="1"/>
</dbReference>
<dbReference type="Pfam" id="PF14783">
    <property type="entry name" value="BBS2_Mid"/>
    <property type="match status" value="1"/>
</dbReference>
<dbReference type="InterPro" id="IPR055381">
    <property type="entry name" value="BBS2_CtH_dom"/>
</dbReference>
<dbReference type="InterPro" id="IPR029430">
    <property type="entry name" value="BBS2_N"/>
</dbReference>
<evidence type="ECO:0000256" key="4">
    <source>
        <dbReference type="ARBA" id="ARBA00023069"/>
    </source>
</evidence>
<dbReference type="InterPro" id="IPR016616">
    <property type="entry name" value="Bardet-Biedl_syndrome_2_prot"/>
</dbReference>
<gene>
    <name evidence="14" type="ORF">B7P43_G03680</name>
</gene>
<dbReference type="FunFam" id="2.130.10.10:FF:000967">
    <property type="entry name" value="Bardet-Biedl syndrome 2 protein homolog"/>
    <property type="match status" value="1"/>
</dbReference>
<dbReference type="Proteomes" id="UP000235965">
    <property type="component" value="Unassembled WGS sequence"/>
</dbReference>
<protein>
    <recommendedName>
        <fullName evidence="7">Bardet-Biedl syndrome 2 protein homolog</fullName>
    </recommendedName>
</protein>
<evidence type="ECO:0000259" key="9">
    <source>
        <dbReference type="Pfam" id="PF14782"/>
    </source>
</evidence>